<organism evidence="1">
    <name type="scientific">Salmonella enterica subsp. salamae</name>
    <dbReference type="NCBI Taxonomy" id="59202"/>
    <lineage>
        <taxon>Bacteria</taxon>
        <taxon>Pseudomonadati</taxon>
        <taxon>Pseudomonadota</taxon>
        <taxon>Gammaproteobacteria</taxon>
        <taxon>Enterobacterales</taxon>
        <taxon>Enterobacteriaceae</taxon>
        <taxon>Salmonella</taxon>
    </lineage>
</organism>
<protein>
    <submittedName>
        <fullName evidence="1">Uncharacterized protein</fullName>
    </submittedName>
</protein>
<dbReference type="AlphaFoldDB" id="A0A8F7YPS1"/>
<dbReference type="EMBL" id="CP079837">
    <property type="protein sequence ID" value="QXX26800.1"/>
    <property type="molecule type" value="Genomic_DNA"/>
</dbReference>
<accession>A0A8F7YPS1</accession>
<gene>
    <name evidence="1" type="ORF">JMJ84_08375</name>
</gene>
<sequence length="89" mass="10287">MNDNIVKVNVAASVDFNELSAQTFKGINKILYLFFPDKMRENHRRMVLSMAQDNYDTSLILAGYGNYDPIENRVIVNKKMSKSYFLMAN</sequence>
<name>A0A8F7YPS1_SALER</name>
<reference evidence="1" key="1">
    <citation type="submission" date="2021-07" db="EMBL/GenBank/DDBJ databases">
        <title>Whole-Genome Sequences of non-enterica strains of Salmonella enterica isolated from poultry houses.</title>
        <authorList>
            <person name="Lamas A."/>
            <person name="Regal P."/>
            <person name="Miranda J.M."/>
            <person name="Vazquez B."/>
            <person name="Cepeda A."/>
            <person name="Franco C.M."/>
        </authorList>
    </citation>
    <scope>NUCLEOTIDE SEQUENCE</scope>
    <source>
        <strain evidence="1">LHICA_SA2</strain>
    </source>
</reference>
<evidence type="ECO:0000313" key="1">
    <source>
        <dbReference type="EMBL" id="QXX26800.1"/>
    </source>
</evidence>
<proteinExistence type="predicted"/>